<dbReference type="Proteomes" id="UP000012043">
    <property type="component" value="Unassembled WGS sequence"/>
</dbReference>
<protein>
    <submittedName>
        <fullName evidence="2">Uncharacterized protein</fullName>
    </submittedName>
</protein>
<keyword evidence="1" id="KW-1133">Transmembrane helix</keyword>
<dbReference type="RefSeq" id="WP_008609730.1">
    <property type="nucleotide sequence ID" value="NZ_ALAB01000035.1"/>
</dbReference>
<evidence type="ECO:0000313" key="3">
    <source>
        <dbReference type="Proteomes" id="UP000012043"/>
    </source>
</evidence>
<feature type="transmembrane region" description="Helical" evidence="1">
    <location>
        <begin position="83"/>
        <end position="101"/>
    </location>
</feature>
<proteinExistence type="predicted"/>
<evidence type="ECO:0000256" key="1">
    <source>
        <dbReference type="SAM" id="Phobius"/>
    </source>
</evidence>
<gene>
    <name evidence="2" type="ORF">AEST_27520</name>
</gene>
<feature type="transmembrane region" description="Helical" evidence="1">
    <location>
        <begin position="35"/>
        <end position="55"/>
    </location>
</feature>
<evidence type="ECO:0000313" key="2">
    <source>
        <dbReference type="EMBL" id="EJI84481.1"/>
    </source>
</evidence>
<keyword evidence="1" id="KW-0472">Membrane</keyword>
<keyword evidence="1" id="KW-0812">Transmembrane</keyword>
<comment type="caution">
    <text evidence="2">The sequence shown here is derived from an EMBL/GenBank/DDBJ whole genome shotgun (WGS) entry which is preliminary data.</text>
</comment>
<name>J1QG48_9ALTE</name>
<feature type="transmembrane region" description="Helical" evidence="1">
    <location>
        <begin position="12"/>
        <end position="29"/>
    </location>
</feature>
<organism evidence="2 3">
    <name type="scientific">Alishewanella aestuarii B11</name>
    <dbReference type="NCBI Taxonomy" id="1197174"/>
    <lineage>
        <taxon>Bacteria</taxon>
        <taxon>Pseudomonadati</taxon>
        <taxon>Pseudomonadota</taxon>
        <taxon>Gammaproteobacteria</taxon>
        <taxon>Alteromonadales</taxon>
        <taxon>Alteromonadaceae</taxon>
        <taxon>Alishewanella</taxon>
    </lineage>
</organism>
<reference evidence="2 3" key="1">
    <citation type="journal article" date="2012" name="J. Bacteriol.">
        <title>Genome Sequence of Pectin-Degrading Alishewanella aestuarii Strain B11T, Isolated from Tidal Flat Sediment.</title>
        <authorList>
            <person name="Jung J."/>
            <person name="Choi S."/>
            <person name="Chun J."/>
            <person name="Park W."/>
        </authorList>
    </citation>
    <scope>NUCLEOTIDE SEQUENCE [LARGE SCALE GENOMIC DNA]</scope>
    <source>
        <strain evidence="2 3">B11</strain>
    </source>
</reference>
<dbReference type="AlphaFoldDB" id="J1QG48"/>
<dbReference type="EMBL" id="ALAB01000035">
    <property type="protein sequence ID" value="EJI84481.1"/>
    <property type="molecule type" value="Genomic_DNA"/>
</dbReference>
<sequence>MGNLNIKIGLASNILFALAIVLISAGAILDDNVVTFFTIRVGVFLSLLSVFYALFKYNEGDKTLKQIWEDKSNSSEKSFLKEIWLLQPILFGILAVIIFVPNNPLII</sequence>
<keyword evidence="3" id="KW-1185">Reference proteome</keyword>
<accession>J1QG48</accession>